<name>A0ABU4TFT9_9PSEU</name>
<comment type="caution">
    <text evidence="5">The sequence shown here is derived from an EMBL/GenBank/DDBJ whole genome shotgun (WGS) entry which is preliminary data.</text>
</comment>
<sequence length="216" mass="23569">MVGKRDYGQFCGLAAGLNVIGERWTLLIVREMLISPVRFNELIDNLPGIGPNLLSDRLRSLTEHGVIEHVPVPGDGRGKLYQLTEAGRELRAPLLQLARWGMSFLGENDSDGVVRAEWGFLAVQAMINEDAIPDVDEVYEFRVGDHTFAVEVKSGQVAFTRGGSADPDLVITSDPDTFVRIGARLTTPFAAIATGDVKIEGDVEAIHRCTHMLGLT</sequence>
<dbReference type="InterPro" id="IPR036390">
    <property type="entry name" value="WH_DNA-bd_sf"/>
</dbReference>
<dbReference type="Proteomes" id="UP001285521">
    <property type="component" value="Unassembled WGS sequence"/>
</dbReference>
<keyword evidence="3" id="KW-0804">Transcription</keyword>
<keyword evidence="2" id="KW-0238">DNA-binding</keyword>
<gene>
    <name evidence="5" type="ORF">SK803_43320</name>
</gene>
<dbReference type="InterPro" id="IPR036388">
    <property type="entry name" value="WH-like_DNA-bd_sf"/>
</dbReference>
<dbReference type="RefSeq" id="WP_319972063.1">
    <property type="nucleotide sequence ID" value="NZ_JAXAVW010000055.1"/>
</dbReference>
<proteinExistence type="predicted"/>
<evidence type="ECO:0000259" key="4">
    <source>
        <dbReference type="PROSITE" id="PS51118"/>
    </source>
</evidence>
<dbReference type="SUPFAM" id="SSF46785">
    <property type="entry name" value="Winged helix' DNA-binding domain"/>
    <property type="match status" value="1"/>
</dbReference>
<dbReference type="EMBL" id="JAXAVW010000055">
    <property type="protein sequence ID" value="MDX8037064.1"/>
    <property type="molecule type" value="Genomic_DNA"/>
</dbReference>
<evidence type="ECO:0000313" key="5">
    <source>
        <dbReference type="EMBL" id="MDX8037064.1"/>
    </source>
</evidence>
<dbReference type="Gene3D" id="1.10.10.10">
    <property type="entry name" value="Winged helix-like DNA-binding domain superfamily/Winged helix DNA-binding domain"/>
    <property type="match status" value="1"/>
</dbReference>
<dbReference type="CDD" id="cd00090">
    <property type="entry name" value="HTH_ARSR"/>
    <property type="match status" value="1"/>
</dbReference>
<dbReference type="Pfam" id="PF02036">
    <property type="entry name" value="SCP2"/>
    <property type="match status" value="1"/>
</dbReference>
<keyword evidence="1" id="KW-0805">Transcription regulation</keyword>
<dbReference type="InterPro" id="IPR002577">
    <property type="entry name" value="HTH_HxlR"/>
</dbReference>
<dbReference type="Gene3D" id="3.30.1050.10">
    <property type="entry name" value="SCP2 sterol-binding domain"/>
    <property type="match status" value="1"/>
</dbReference>
<dbReference type="InterPro" id="IPR036527">
    <property type="entry name" value="SCP2_sterol-bd_dom_sf"/>
</dbReference>
<dbReference type="InterPro" id="IPR003033">
    <property type="entry name" value="SCP2_sterol-bd_dom"/>
</dbReference>
<protein>
    <submittedName>
        <fullName evidence="5">Winged helix-turn-helix transcriptional regulator</fullName>
    </submittedName>
</protein>
<evidence type="ECO:0000256" key="1">
    <source>
        <dbReference type="ARBA" id="ARBA00023015"/>
    </source>
</evidence>
<dbReference type="SUPFAM" id="SSF55718">
    <property type="entry name" value="SCP-like"/>
    <property type="match status" value="1"/>
</dbReference>
<evidence type="ECO:0000256" key="3">
    <source>
        <dbReference type="ARBA" id="ARBA00023163"/>
    </source>
</evidence>
<dbReference type="PANTHER" id="PTHR33204">
    <property type="entry name" value="TRANSCRIPTIONAL REGULATOR, MARR FAMILY"/>
    <property type="match status" value="1"/>
</dbReference>
<dbReference type="InterPro" id="IPR011991">
    <property type="entry name" value="ArsR-like_HTH"/>
</dbReference>
<dbReference type="PANTHER" id="PTHR33204:SF18">
    <property type="entry name" value="TRANSCRIPTIONAL REGULATORY PROTEIN"/>
    <property type="match status" value="1"/>
</dbReference>
<feature type="domain" description="HTH hxlR-type" evidence="4">
    <location>
        <begin position="11"/>
        <end position="109"/>
    </location>
</feature>
<dbReference type="Pfam" id="PF01638">
    <property type="entry name" value="HxlR"/>
    <property type="match status" value="1"/>
</dbReference>
<dbReference type="PROSITE" id="PS51118">
    <property type="entry name" value="HTH_HXLR"/>
    <property type="match status" value="1"/>
</dbReference>
<organism evidence="5 6">
    <name type="scientific">Lentzea miocenica</name>
    <dbReference type="NCBI Taxonomy" id="3095431"/>
    <lineage>
        <taxon>Bacteria</taxon>
        <taxon>Bacillati</taxon>
        <taxon>Actinomycetota</taxon>
        <taxon>Actinomycetes</taxon>
        <taxon>Pseudonocardiales</taxon>
        <taxon>Pseudonocardiaceae</taxon>
        <taxon>Lentzea</taxon>
    </lineage>
</organism>
<accession>A0ABU4TFT9</accession>
<reference evidence="5 6" key="1">
    <citation type="submission" date="2023-11" db="EMBL/GenBank/DDBJ databases">
        <title>Lentzea sokolovensis, sp. nov., Lentzea kristufkii, sp. nov., and Lentzea miocenensis, sp. nov., rare actinobacteria from Sokolov Coal Basin, Miocene lacustrine sediment, Czech Republic.</title>
        <authorList>
            <person name="Lara A."/>
            <person name="Kotroba L."/>
            <person name="Nouioui I."/>
            <person name="Neumann-Schaal M."/>
            <person name="Mast Y."/>
            <person name="Chronakova A."/>
        </authorList>
    </citation>
    <scope>NUCLEOTIDE SEQUENCE [LARGE SCALE GENOMIC DNA]</scope>
    <source>
        <strain evidence="5 6">BCCO 10_0856</strain>
    </source>
</reference>
<keyword evidence="6" id="KW-1185">Reference proteome</keyword>
<evidence type="ECO:0000313" key="6">
    <source>
        <dbReference type="Proteomes" id="UP001285521"/>
    </source>
</evidence>
<reference evidence="5 6" key="2">
    <citation type="submission" date="2023-11" db="EMBL/GenBank/DDBJ databases">
        <authorList>
            <person name="Lara A.C."/>
            <person name="Chronakova A."/>
        </authorList>
    </citation>
    <scope>NUCLEOTIDE SEQUENCE [LARGE SCALE GENOMIC DNA]</scope>
    <source>
        <strain evidence="5 6">BCCO 10_0856</strain>
    </source>
</reference>
<evidence type="ECO:0000256" key="2">
    <source>
        <dbReference type="ARBA" id="ARBA00023125"/>
    </source>
</evidence>